<name>A0A401URJ8_9CLOT</name>
<feature type="transmembrane region" description="Helical" evidence="1">
    <location>
        <begin position="6"/>
        <end position="28"/>
    </location>
</feature>
<evidence type="ECO:0000256" key="1">
    <source>
        <dbReference type="SAM" id="Phobius"/>
    </source>
</evidence>
<protein>
    <submittedName>
        <fullName evidence="2">Uncharacterized protein</fullName>
    </submittedName>
</protein>
<keyword evidence="1" id="KW-0472">Membrane</keyword>
<reference evidence="2 3" key="1">
    <citation type="submission" date="2018-11" db="EMBL/GenBank/DDBJ databases">
        <title>Genome sequencing and assembly of Clostridium tagluense strain A121.</title>
        <authorList>
            <person name="Murakami T."/>
            <person name="Segawa T."/>
            <person name="Shcherbakova V.A."/>
            <person name="Mori H."/>
            <person name="Yoshimura Y."/>
        </authorList>
    </citation>
    <scope>NUCLEOTIDE SEQUENCE [LARGE SCALE GENOMIC DNA]</scope>
    <source>
        <strain evidence="2 3">A121</strain>
    </source>
</reference>
<gene>
    <name evidence="2" type="ORF">Ctaglu_37590</name>
</gene>
<keyword evidence="1" id="KW-0812">Transmembrane</keyword>
<keyword evidence="3" id="KW-1185">Reference proteome</keyword>
<proteinExistence type="predicted"/>
<dbReference type="RefSeq" id="WP_125004578.1">
    <property type="nucleotide sequence ID" value="NZ_BHYK01000027.1"/>
</dbReference>
<dbReference type="AlphaFoldDB" id="A0A401URJ8"/>
<organism evidence="2 3">
    <name type="scientific">Clostridium tagluense</name>
    <dbReference type="NCBI Taxonomy" id="360422"/>
    <lineage>
        <taxon>Bacteria</taxon>
        <taxon>Bacillati</taxon>
        <taxon>Bacillota</taxon>
        <taxon>Clostridia</taxon>
        <taxon>Eubacteriales</taxon>
        <taxon>Clostridiaceae</taxon>
        <taxon>Clostridium</taxon>
    </lineage>
</organism>
<evidence type="ECO:0000313" key="3">
    <source>
        <dbReference type="Proteomes" id="UP000287872"/>
    </source>
</evidence>
<evidence type="ECO:0000313" key="2">
    <source>
        <dbReference type="EMBL" id="GCD12136.1"/>
    </source>
</evidence>
<keyword evidence="1" id="KW-1133">Transmembrane helix</keyword>
<dbReference type="EMBL" id="BHYK01000027">
    <property type="protein sequence ID" value="GCD12136.1"/>
    <property type="molecule type" value="Genomic_DNA"/>
</dbReference>
<accession>A0A401URJ8</accession>
<sequence>MRVRAPVSLTALLIIVTILLVLFLEDFIRKNYDNRKGFNIKIDKNYEKIDEMAYAALEELKKQGKKCEITIQEPHSFMCGSFS</sequence>
<comment type="caution">
    <text evidence="2">The sequence shown here is derived from an EMBL/GenBank/DDBJ whole genome shotgun (WGS) entry which is preliminary data.</text>
</comment>
<dbReference type="Proteomes" id="UP000287872">
    <property type="component" value="Unassembled WGS sequence"/>
</dbReference>